<proteinExistence type="predicted"/>
<accession>A0A6C0F723</accession>
<name>A0A6C0F723_9ZZZZ</name>
<organism evidence="1">
    <name type="scientific">viral metagenome</name>
    <dbReference type="NCBI Taxonomy" id="1070528"/>
    <lineage>
        <taxon>unclassified sequences</taxon>
        <taxon>metagenomes</taxon>
        <taxon>organismal metagenomes</taxon>
    </lineage>
</organism>
<reference evidence="1" key="1">
    <citation type="journal article" date="2020" name="Nature">
        <title>Giant virus diversity and host interactions through global metagenomics.</title>
        <authorList>
            <person name="Schulz F."/>
            <person name="Roux S."/>
            <person name="Paez-Espino D."/>
            <person name="Jungbluth S."/>
            <person name="Walsh D.A."/>
            <person name="Denef V.J."/>
            <person name="McMahon K.D."/>
            <person name="Konstantinidis K.T."/>
            <person name="Eloe-Fadrosh E.A."/>
            <person name="Kyrpides N.C."/>
            <person name="Woyke T."/>
        </authorList>
    </citation>
    <scope>NUCLEOTIDE SEQUENCE</scope>
    <source>
        <strain evidence="1">GVMAG-S-ERX555931-87</strain>
    </source>
</reference>
<protein>
    <submittedName>
        <fullName evidence="1">Uncharacterized protein</fullName>
    </submittedName>
</protein>
<sequence>MFFYLEWIDKRPTICHLLNEKPKSYNFSSQFKVKGFDEINICGNISNKFIEYYPDPKKLYKKDQYLQSHLQKCVRKKDSYRSIKTAKHLLDLDLIKFLRRLPIIMLEDVCIHESIIVIIWLMVAVNKGFRIRCEMIKWLLGVVNYLSNEDYKQYYSKLESNIIPPESHDFKDILYSLKIRKSYGGMKGDMNMIEYYIHNIINGDIIPKKDKIQLIKINMLPLEHKEWIYQANDFHCNKFIIPKIRGYIKNKKKYTEDYIKELIWLFSSSINNRVVVVIDKKKEKDWLEIKKFVKYIQKSCIFY</sequence>
<dbReference type="EMBL" id="MN738741">
    <property type="protein sequence ID" value="QHT36369.1"/>
    <property type="molecule type" value="Genomic_DNA"/>
</dbReference>
<dbReference type="AlphaFoldDB" id="A0A6C0F723"/>
<evidence type="ECO:0000313" key="1">
    <source>
        <dbReference type="EMBL" id="QHT36369.1"/>
    </source>
</evidence>